<keyword evidence="4" id="KW-0539">Nucleus</keyword>
<protein>
    <submittedName>
        <fullName evidence="8">CDKN1B protein</fullName>
    </submittedName>
    <submittedName>
        <fullName evidence="10">Cyclin-dependent kinase inhibitor 1</fullName>
    </submittedName>
</protein>
<dbReference type="RefSeq" id="XP_011304310.1">
    <property type="nucleotide sequence ID" value="XM_011306008.1"/>
</dbReference>
<dbReference type="Pfam" id="PF02234">
    <property type="entry name" value="CDI"/>
    <property type="match status" value="1"/>
</dbReference>
<keyword evidence="3 10" id="KW-0649">Protein kinase inhibitor</keyword>
<evidence type="ECO:0000256" key="3">
    <source>
        <dbReference type="ARBA" id="ARBA00023013"/>
    </source>
</evidence>
<evidence type="ECO:0000313" key="10">
    <source>
        <dbReference type="RefSeq" id="XP_011304310.1"/>
    </source>
</evidence>
<dbReference type="AlphaFoldDB" id="A0A0C9R0G8"/>
<evidence type="ECO:0000259" key="7">
    <source>
        <dbReference type="Pfam" id="PF02234"/>
    </source>
</evidence>
<dbReference type="PANTHER" id="PTHR10265">
    <property type="entry name" value="CYCLIN-DEPENDENT KINASE INHIBITOR 1"/>
    <property type="match status" value="1"/>
</dbReference>
<dbReference type="Gene3D" id="4.10.365.10">
    <property type="entry name" value="p27"/>
    <property type="match status" value="1"/>
</dbReference>
<dbReference type="InterPro" id="IPR003175">
    <property type="entry name" value="CDI_dom"/>
</dbReference>
<proteinExistence type="inferred from homology"/>
<feature type="compositionally biased region" description="Basic and acidic residues" evidence="6">
    <location>
        <begin position="105"/>
        <end position="115"/>
    </location>
</feature>
<feature type="compositionally biased region" description="Basic and acidic residues" evidence="6">
    <location>
        <begin position="157"/>
        <end position="169"/>
    </location>
</feature>
<dbReference type="GO" id="GO:0051726">
    <property type="term" value="P:regulation of cell cycle"/>
    <property type="evidence" value="ECO:0007669"/>
    <property type="project" value="InterPro"/>
</dbReference>
<keyword evidence="9" id="KW-1185">Reference proteome</keyword>
<evidence type="ECO:0000256" key="4">
    <source>
        <dbReference type="ARBA" id="ARBA00023242"/>
    </source>
</evidence>
<reference evidence="10" key="2">
    <citation type="submission" date="2025-04" db="UniProtKB">
        <authorList>
            <consortium name="RefSeq"/>
        </authorList>
    </citation>
    <scope>IDENTIFICATION</scope>
    <source>
        <strain evidence="10">USDA-PBARC FA_bdor</strain>
        <tissue evidence="10">Whole organism</tissue>
    </source>
</reference>
<feature type="region of interest" description="Disordered" evidence="6">
    <location>
        <begin position="102"/>
        <end position="182"/>
    </location>
</feature>
<dbReference type="GO" id="GO:0005634">
    <property type="term" value="C:nucleus"/>
    <property type="evidence" value="ECO:0007669"/>
    <property type="project" value="UniProtKB-SubCell"/>
</dbReference>
<reference evidence="8" key="1">
    <citation type="submission" date="2015-01" db="EMBL/GenBank/DDBJ databases">
        <title>Transcriptome Assembly of Fopius arisanus.</title>
        <authorList>
            <person name="Geib S."/>
        </authorList>
    </citation>
    <scope>NUCLEOTIDE SEQUENCE</scope>
</reference>
<feature type="domain" description="Cyclin-dependent kinase inhibitor" evidence="7">
    <location>
        <begin position="37"/>
        <end position="83"/>
    </location>
</feature>
<comment type="subcellular location">
    <subcellularLocation>
        <location evidence="1">Nucleus</location>
    </subcellularLocation>
</comment>
<dbReference type="CTD" id="1611"/>
<comment type="similarity">
    <text evidence="2">Belongs to the CDI family.</text>
</comment>
<evidence type="ECO:0000256" key="6">
    <source>
        <dbReference type="SAM" id="MobiDB-lite"/>
    </source>
</evidence>
<evidence type="ECO:0000313" key="9">
    <source>
        <dbReference type="Proteomes" id="UP000694866"/>
    </source>
</evidence>
<dbReference type="GeneID" id="105267273"/>
<sequence length="221" mass="24885">MSARVMNPGTMSEMRNLGGGKRATPNRDALARVRRDLFGPVDHAAARALAERELKEQSVMDAKRWGFDFRLEMPTDNSRYDWQVIEPQEGVQESYALRGMPYLRRSTESSPRKNDSPGWKRRASVSPMATDGPFQSTSEKTPPQVSRVPGIGEDPEELPKENNRKERVNVEPTTPVLPVAARKQSSITDFMKSRKRTLIGTKKIIVEPPEKIARNAGQIRS</sequence>
<dbReference type="OrthoDB" id="6373236at2759"/>
<evidence type="ECO:0000256" key="1">
    <source>
        <dbReference type="ARBA" id="ARBA00004123"/>
    </source>
</evidence>
<dbReference type="GO" id="GO:0004861">
    <property type="term" value="F:cyclin-dependent protein serine/threonine kinase inhibitor activity"/>
    <property type="evidence" value="ECO:0007669"/>
    <property type="project" value="InterPro"/>
</dbReference>
<organism evidence="8">
    <name type="scientific">Fopius arisanus</name>
    <dbReference type="NCBI Taxonomy" id="64838"/>
    <lineage>
        <taxon>Eukaryota</taxon>
        <taxon>Metazoa</taxon>
        <taxon>Ecdysozoa</taxon>
        <taxon>Arthropoda</taxon>
        <taxon>Hexapoda</taxon>
        <taxon>Insecta</taxon>
        <taxon>Pterygota</taxon>
        <taxon>Neoptera</taxon>
        <taxon>Endopterygota</taxon>
        <taxon>Hymenoptera</taxon>
        <taxon>Apocrita</taxon>
        <taxon>Ichneumonoidea</taxon>
        <taxon>Braconidae</taxon>
        <taxon>Opiinae</taxon>
        <taxon>Fopius</taxon>
    </lineage>
</organism>
<dbReference type="KEGG" id="fas:105267273"/>
<feature type="region of interest" description="Disordered" evidence="6">
    <location>
        <begin position="1"/>
        <end position="25"/>
    </location>
</feature>
<keyword evidence="5" id="KW-0131">Cell cycle</keyword>
<dbReference type="Proteomes" id="UP000694866">
    <property type="component" value="Unplaced"/>
</dbReference>
<accession>A0A9R1T7Q2</accession>
<dbReference type="PANTHER" id="PTHR10265:SF45">
    <property type="entry name" value="DACAPO"/>
    <property type="match status" value="1"/>
</dbReference>
<evidence type="ECO:0000256" key="2">
    <source>
        <dbReference type="ARBA" id="ARBA00006726"/>
    </source>
</evidence>
<accession>A0A0C9R0G8</accession>
<feature type="compositionally biased region" description="Polar residues" evidence="6">
    <location>
        <begin position="133"/>
        <end position="144"/>
    </location>
</feature>
<dbReference type="InterPro" id="IPR044898">
    <property type="entry name" value="CDI_dom_sf"/>
</dbReference>
<evidence type="ECO:0000313" key="8">
    <source>
        <dbReference type="EMBL" id="JAG79396.1"/>
    </source>
</evidence>
<gene>
    <name evidence="8" type="primary">CDKN1B</name>
    <name evidence="10" type="synonym">dap</name>
    <name evidence="8" type="ORF">g.52627</name>
</gene>
<dbReference type="EMBL" id="GBYB01009629">
    <property type="protein sequence ID" value="JAG79396.1"/>
    <property type="molecule type" value="Transcribed_RNA"/>
</dbReference>
<name>A0A0C9R0G8_9HYME</name>
<evidence type="ECO:0000256" key="5">
    <source>
        <dbReference type="ARBA" id="ARBA00023306"/>
    </source>
</evidence>